<keyword evidence="2" id="KW-1185">Reference proteome</keyword>
<comment type="caution">
    <text evidence="1">The sequence shown here is derived from an EMBL/GenBank/DDBJ whole genome shotgun (WGS) entry which is preliminary data.</text>
</comment>
<dbReference type="EMBL" id="CM042015">
    <property type="protein sequence ID" value="KAI3709388.1"/>
    <property type="molecule type" value="Genomic_DNA"/>
</dbReference>
<reference evidence="1 2" key="2">
    <citation type="journal article" date="2022" name="Mol. Ecol. Resour.">
        <title>The genomes of chicory, endive, great burdock and yacon provide insights into Asteraceae paleo-polyploidization history and plant inulin production.</title>
        <authorList>
            <person name="Fan W."/>
            <person name="Wang S."/>
            <person name="Wang H."/>
            <person name="Wang A."/>
            <person name="Jiang F."/>
            <person name="Liu H."/>
            <person name="Zhao H."/>
            <person name="Xu D."/>
            <person name="Zhang Y."/>
        </authorList>
    </citation>
    <scope>NUCLEOTIDE SEQUENCE [LARGE SCALE GENOMIC DNA]</scope>
    <source>
        <strain evidence="2">cv. Punajuju</strain>
        <tissue evidence="1">Leaves</tissue>
    </source>
</reference>
<reference evidence="2" key="1">
    <citation type="journal article" date="2022" name="Mol. Ecol. Resour.">
        <title>The genomes of chicory, endive, great burdock and yacon provide insights into Asteraceae palaeo-polyploidization history and plant inulin production.</title>
        <authorList>
            <person name="Fan W."/>
            <person name="Wang S."/>
            <person name="Wang H."/>
            <person name="Wang A."/>
            <person name="Jiang F."/>
            <person name="Liu H."/>
            <person name="Zhao H."/>
            <person name="Xu D."/>
            <person name="Zhang Y."/>
        </authorList>
    </citation>
    <scope>NUCLEOTIDE SEQUENCE [LARGE SCALE GENOMIC DNA]</scope>
    <source>
        <strain evidence="2">cv. Punajuju</strain>
    </source>
</reference>
<organism evidence="1 2">
    <name type="scientific">Cichorium intybus</name>
    <name type="common">Chicory</name>
    <dbReference type="NCBI Taxonomy" id="13427"/>
    <lineage>
        <taxon>Eukaryota</taxon>
        <taxon>Viridiplantae</taxon>
        <taxon>Streptophyta</taxon>
        <taxon>Embryophyta</taxon>
        <taxon>Tracheophyta</taxon>
        <taxon>Spermatophyta</taxon>
        <taxon>Magnoliopsida</taxon>
        <taxon>eudicotyledons</taxon>
        <taxon>Gunneridae</taxon>
        <taxon>Pentapetalae</taxon>
        <taxon>asterids</taxon>
        <taxon>campanulids</taxon>
        <taxon>Asterales</taxon>
        <taxon>Asteraceae</taxon>
        <taxon>Cichorioideae</taxon>
        <taxon>Cichorieae</taxon>
        <taxon>Cichoriinae</taxon>
        <taxon>Cichorium</taxon>
    </lineage>
</organism>
<accession>A0ACB9AI69</accession>
<evidence type="ECO:0000313" key="2">
    <source>
        <dbReference type="Proteomes" id="UP001055811"/>
    </source>
</evidence>
<gene>
    <name evidence="1" type="ORF">L2E82_39150</name>
</gene>
<name>A0ACB9AI69_CICIN</name>
<evidence type="ECO:0000313" key="1">
    <source>
        <dbReference type="EMBL" id="KAI3709388.1"/>
    </source>
</evidence>
<protein>
    <submittedName>
        <fullName evidence="1">Uncharacterized protein</fullName>
    </submittedName>
</protein>
<proteinExistence type="predicted"/>
<dbReference type="Proteomes" id="UP001055811">
    <property type="component" value="Linkage Group LG07"/>
</dbReference>
<sequence>MQHIMDSTYFDSTISPSIFNQNKVLVHKVLQVLLRHLFWVGVTNLPNKPINNPNMDQFPNGYLEILRENNNLPPYQLRFLTHDESWEFLEKKVFPKGSRYSSELENIGNQITKKTYGLPLALVVIAGSSKKR</sequence>